<dbReference type="EMBL" id="CP009302">
    <property type="protein sequence ID" value="AJC11926.1"/>
    <property type="molecule type" value="Genomic_DNA"/>
</dbReference>
<accession>A0A0A8B363</accession>
<reference evidence="2 3" key="2">
    <citation type="journal article" date="2015" name="Genome Announc.">
        <title>Complete Genome Sequence of Coriobacteriaceae Strain 68-1-3, a Novel Mucus-Degrading Isolate from the Swine Intestinal Tract.</title>
        <authorList>
            <person name="Looft T."/>
            <person name="Bayles D.O."/>
            <person name="Alt D.P."/>
            <person name="Stanton T.B."/>
        </authorList>
    </citation>
    <scope>NUCLEOTIDE SEQUENCE [LARGE SCALE GENOMIC DNA]</scope>
    <source>
        <strain evidence="2 3">68-1-3</strain>
    </source>
</reference>
<protein>
    <submittedName>
        <fullName evidence="2">Uncharacterized protein</fullName>
    </submittedName>
</protein>
<feature type="transmembrane region" description="Helical" evidence="1">
    <location>
        <begin position="7"/>
        <end position="28"/>
    </location>
</feature>
<reference evidence="3" key="1">
    <citation type="submission" date="2014-08" db="EMBL/GenBank/DDBJ databases">
        <title>Coriobacteriaceae sp. complete genome.</title>
        <authorList>
            <person name="Looft T."/>
            <person name="Bayles D.O."/>
            <person name="Stanton T.B."/>
        </authorList>
    </citation>
    <scope>NUCLEOTIDE SEQUENCE [LARGE SCALE GENOMIC DNA]</scope>
    <source>
        <strain evidence="3">68-1-3</strain>
    </source>
</reference>
<dbReference type="OrthoDB" id="3176145at2"/>
<feature type="transmembrane region" description="Helical" evidence="1">
    <location>
        <begin position="34"/>
        <end position="53"/>
    </location>
</feature>
<evidence type="ECO:0000313" key="2">
    <source>
        <dbReference type="EMBL" id="AJC11926.1"/>
    </source>
</evidence>
<dbReference type="AlphaFoldDB" id="A0A0A8B363"/>
<keyword evidence="1" id="KW-1133">Transmembrane helix</keyword>
<organism evidence="2 3">
    <name type="scientific">Berryella intestinalis</name>
    <dbReference type="NCBI Taxonomy" id="1531429"/>
    <lineage>
        <taxon>Bacteria</taxon>
        <taxon>Bacillati</taxon>
        <taxon>Actinomycetota</taxon>
        <taxon>Coriobacteriia</taxon>
        <taxon>Eggerthellales</taxon>
        <taxon>Eggerthellaceae</taxon>
        <taxon>Berryella</taxon>
    </lineage>
</organism>
<evidence type="ECO:0000313" key="3">
    <source>
        <dbReference type="Proteomes" id="UP000031121"/>
    </source>
</evidence>
<name>A0A0A8B363_9ACTN</name>
<dbReference type="HOGENOM" id="CLU_2930757_0_0_11"/>
<sequence length="70" mass="7700">MSNTSTYLTWLGILCAVMATFGIGVFVIGYKDPSMGRVMTVVVLYLASGLLLWQARRKAKRSASEAQQQN</sequence>
<gene>
    <name evidence="2" type="ORF">JI75_03845</name>
</gene>
<dbReference type="KEGG" id="cbac:JI75_03845"/>
<keyword evidence="3" id="KW-1185">Reference proteome</keyword>
<evidence type="ECO:0000256" key="1">
    <source>
        <dbReference type="SAM" id="Phobius"/>
    </source>
</evidence>
<keyword evidence="1" id="KW-0812">Transmembrane</keyword>
<keyword evidence="1" id="KW-0472">Membrane</keyword>
<proteinExistence type="predicted"/>
<dbReference type="STRING" id="1531429.JI75_03845"/>
<dbReference type="RefSeq" id="WP_039688860.1">
    <property type="nucleotide sequence ID" value="NZ_CP009302.1"/>
</dbReference>
<dbReference type="Proteomes" id="UP000031121">
    <property type="component" value="Chromosome"/>
</dbReference>